<feature type="binding site" evidence="11">
    <location>
        <position position="143"/>
    </location>
    <ligand>
        <name>ATP</name>
        <dbReference type="ChEBI" id="CHEBI:30616"/>
    </ligand>
</feature>
<evidence type="ECO:0000259" key="13">
    <source>
        <dbReference type="PROSITE" id="PS50011"/>
    </source>
</evidence>
<sequence>MSLLTEYQSISNLQNKRSGDFKLIKNRVVANGEIRRLRKRPMAISMVGVRQLSQHQRPLGINGIKLLPLMICSYLSCNSLKTRVDRFETKPLKKNQIMLGKEFFTEYGEASLYEIQEVVGKGSYGVVAAAVDTHTGEKVAIKKINDVFEHVSDATRILREIKLLRLLRHPDIVEIKHIMLPPCRREFKDIYVVFELMESDLDEVIKVNDDLTPEHHQFFLYQLLRALKYIHTAHVFHRDLKPKNILANADCKLKICDFGLARASFDDTPSAIFWTDYVATRWYRAPELCGSFFSKYTPAIDIWSIGCIFAEMLTGKPLFPGRNVVHQLDLVTDLLGSPSAEIIARIRNEKARRYLNGLPNKTKVPFSHKFPNADPLALRLLERLLAFDPVDRISAEEISFSKTLYHFILSIFALADPYFYGLANLETEPSKQPISKLEFDFERRRLTKNDVRELIYREILEYHPQMLQEYLHGEEHISFMYPSGIDRFKQQFADLEEQEGKEGRNSPLRRQYTSLPRERICVPIEEAVDEMNEFERRTNASIATSLRSPPRSSERSKNVKKDSPKNIPNSNKNARSLSRSNSICNTTPKYVGPTNKSCKETFEQGDEVSGVLSQKLAALSS</sequence>
<accession>A0A9R1W0U8</accession>
<dbReference type="GO" id="GO:0035556">
    <property type="term" value="P:intracellular signal transduction"/>
    <property type="evidence" value="ECO:0000318"/>
    <property type="project" value="GO_Central"/>
</dbReference>
<organism evidence="14 15">
    <name type="scientific">Lactuca sativa</name>
    <name type="common">Garden lettuce</name>
    <dbReference type="NCBI Taxonomy" id="4236"/>
    <lineage>
        <taxon>Eukaryota</taxon>
        <taxon>Viridiplantae</taxon>
        <taxon>Streptophyta</taxon>
        <taxon>Embryophyta</taxon>
        <taxon>Tracheophyta</taxon>
        <taxon>Spermatophyta</taxon>
        <taxon>Magnoliopsida</taxon>
        <taxon>eudicotyledons</taxon>
        <taxon>Gunneridae</taxon>
        <taxon>Pentapetalae</taxon>
        <taxon>asterids</taxon>
        <taxon>campanulids</taxon>
        <taxon>Asterales</taxon>
        <taxon>Asteraceae</taxon>
        <taxon>Cichorioideae</taxon>
        <taxon>Cichorieae</taxon>
        <taxon>Lactucinae</taxon>
        <taxon>Lactuca</taxon>
    </lineage>
</organism>
<feature type="region of interest" description="Disordered" evidence="12">
    <location>
        <begin position="535"/>
        <end position="598"/>
    </location>
</feature>
<keyword evidence="8 11" id="KW-0067">ATP-binding</keyword>
<protein>
    <recommendedName>
        <fullName evidence="2">mitogen-activated protein kinase</fullName>
        <ecNumber evidence="2">2.7.11.24</ecNumber>
    </recommendedName>
</protein>
<evidence type="ECO:0000256" key="12">
    <source>
        <dbReference type="SAM" id="MobiDB-lite"/>
    </source>
</evidence>
<keyword evidence="5" id="KW-0808">Transferase</keyword>
<evidence type="ECO:0000256" key="3">
    <source>
        <dbReference type="ARBA" id="ARBA00022527"/>
    </source>
</evidence>
<dbReference type="CDD" id="cd07859">
    <property type="entry name" value="STKc_TDY_MAPK"/>
    <property type="match status" value="1"/>
</dbReference>
<dbReference type="Proteomes" id="UP000235145">
    <property type="component" value="Unassembled WGS sequence"/>
</dbReference>
<dbReference type="Gene3D" id="1.10.510.10">
    <property type="entry name" value="Transferase(Phosphotransferase) domain 1"/>
    <property type="match status" value="1"/>
</dbReference>
<evidence type="ECO:0000313" key="14">
    <source>
        <dbReference type="EMBL" id="KAJ0216230.1"/>
    </source>
</evidence>
<evidence type="ECO:0000256" key="9">
    <source>
        <dbReference type="ARBA" id="ARBA00047592"/>
    </source>
</evidence>
<keyword evidence="7" id="KW-0418">Kinase</keyword>
<dbReference type="PROSITE" id="PS00107">
    <property type="entry name" value="PROTEIN_KINASE_ATP"/>
    <property type="match status" value="1"/>
</dbReference>
<keyword evidence="4" id="KW-0597">Phosphoprotein</keyword>
<dbReference type="GO" id="GO:0004707">
    <property type="term" value="F:MAP kinase activity"/>
    <property type="evidence" value="ECO:0007669"/>
    <property type="project" value="UniProtKB-EC"/>
</dbReference>
<evidence type="ECO:0000256" key="2">
    <source>
        <dbReference type="ARBA" id="ARBA00012411"/>
    </source>
</evidence>
<comment type="similarity">
    <text evidence="1">Belongs to the protein kinase superfamily. CMGC Ser/Thr protein kinase family. MAP kinase subfamily.</text>
</comment>
<dbReference type="SUPFAM" id="SSF56112">
    <property type="entry name" value="Protein kinase-like (PK-like)"/>
    <property type="match status" value="1"/>
</dbReference>
<keyword evidence="6 11" id="KW-0547">Nucleotide-binding</keyword>
<dbReference type="EC" id="2.7.11.24" evidence="2"/>
<dbReference type="FunFam" id="1.10.510.10:FF:000017">
    <property type="entry name" value="Mitogen-activated protein kinase"/>
    <property type="match status" value="1"/>
</dbReference>
<dbReference type="InterPro" id="IPR011009">
    <property type="entry name" value="Kinase-like_dom_sf"/>
</dbReference>
<reference evidence="14 15" key="1">
    <citation type="journal article" date="2017" name="Nat. Commun.">
        <title>Genome assembly with in vitro proximity ligation data and whole-genome triplication in lettuce.</title>
        <authorList>
            <person name="Reyes-Chin-Wo S."/>
            <person name="Wang Z."/>
            <person name="Yang X."/>
            <person name="Kozik A."/>
            <person name="Arikit S."/>
            <person name="Song C."/>
            <person name="Xia L."/>
            <person name="Froenicke L."/>
            <person name="Lavelle D.O."/>
            <person name="Truco M.J."/>
            <person name="Xia R."/>
            <person name="Zhu S."/>
            <person name="Xu C."/>
            <person name="Xu H."/>
            <person name="Xu X."/>
            <person name="Cox K."/>
            <person name="Korf I."/>
            <person name="Meyers B.C."/>
            <person name="Michelmore R.W."/>
        </authorList>
    </citation>
    <scope>NUCLEOTIDE SEQUENCE [LARGE SCALE GENOMIC DNA]</scope>
    <source>
        <strain evidence="15">cv. Salinas</strain>
        <tissue evidence="14">Seedlings</tissue>
    </source>
</reference>
<keyword evidence="3" id="KW-0723">Serine/threonine-protein kinase</keyword>
<evidence type="ECO:0000256" key="4">
    <source>
        <dbReference type="ARBA" id="ARBA00022553"/>
    </source>
</evidence>
<dbReference type="FunFam" id="3.30.200.20:FF:000046">
    <property type="entry name" value="Mitogen-activated protein kinase"/>
    <property type="match status" value="1"/>
</dbReference>
<feature type="compositionally biased region" description="Polar residues" evidence="12">
    <location>
        <begin position="566"/>
        <end position="588"/>
    </location>
</feature>
<evidence type="ECO:0000256" key="10">
    <source>
        <dbReference type="ARBA" id="ARBA00048312"/>
    </source>
</evidence>
<comment type="catalytic activity">
    <reaction evidence="10">
        <text>L-seryl-[protein] + ATP = O-phospho-L-seryl-[protein] + ADP + H(+)</text>
        <dbReference type="Rhea" id="RHEA:17989"/>
        <dbReference type="Rhea" id="RHEA-COMP:9863"/>
        <dbReference type="Rhea" id="RHEA-COMP:11604"/>
        <dbReference type="ChEBI" id="CHEBI:15378"/>
        <dbReference type="ChEBI" id="CHEBI:29999"/>
        <dbReference type="ChEBI" id="CHEBI:30616"/>
        <dbReference type="ChEBI" id="CHEBI:83421"/>
        <dbReference type="ChEBI" id="CHEBI:456216"/>
        <dbReference type="EC" id="2.7.11.24"/>
    </reaction>
</comment>
<gene>
    <name evidence="14" type="ORF">LSAT_V11C300123360</name>
</gene>
<dbReference type="AlphaFoldDB" id="A0A9R1W0U8"/>
<evidence type="ECO:0000256" key="8">
    <source>
        <dbReference type="ARBA" id="ARBA00022840"/>
    </source>
</evidence>
<evidence type="ECO:0000256" key="5">
    <source>
        <dbReference type="ARBA" id="ARBA00022679"/>
    </source>
</evidence>
<dbReference type="PROSITE" id="PS50011">
    <property type="entry name" value="PROTEIN_KINASE_DOM"/>
    <property type="match status" value="1"/>
</dbReference>
<dbReference type="GO" id="GO:0004674">
    <property type="term" value="F:protein serine/threonine kinase activity"/>
    <property type="evidence" value="ECO:0000318"/>
    <property type="project" value="GO_Central"/>
</dbReference>
<comment type="caution">
    <text evidence="14">The sequence shown here is derived from an EMBL/GenBank/DDBJ whole genome shotgun (WGS) entry which is preliminary data.</text>
</comment>
<feature type="compositionally biased region" description="Basic and acidic residues" evidence="12">
    <location>
        <begin position="552"/>
        <end position="564"/>
    </location>
</feature>
<name>A0A9R1W0U8_LACSA</name>
<dbReference type="EMBL" id="NBSK02000003">
    <property type="protein sequence ID" value="KAJ0216230.1"/>
    <property type="molecule type" value="Genomic_DNA"/>
</dbReference>
<dbReference type="GO" id="GO:0005737">
    <property type="term" value="C:cytoplasm"/>
    <property type="evidence" value="ECO:0000318"/>
    <property type="project" value="GO_Central"/>
</dbReference>
<evidence type="ECO:0000256" key="6">
    <source>
        <dbReference type="ARBA" id="ARBA00022741"/>
    </source>
</evidence>
<comment type="catalytic activity">
    <reaction evidence="9">
        <text>L-threonyl-[protein] + ATP = O-phospho-L-threonyl-[protein] + ADP + H(+)</text>
        <dbReference type="Rhea" id="RHEA:46608"/>
        <dbReference type="Rhea" id="RHEA-COMP:11060"/>
        <dbReference type="Rhea" id="RHEA-COMP:11605"/>
        <dbReference type="ChEBI" id="CHEBI:15378"/>
        <dbReference type="ChEBI" id="CHEBI:30013"/>
        <dbReference type="ChEBI" id="CHEBI:30616"/>
        <dbReference type="ChEBI" id="CHEBI:61977"/>
        <dbReference type="ChEBI" id="CHEBI:456216"/>
        <dbReference type="EC" id="2.7.11.24"/>
    </reaction>
</comment>
<dbReference type="PANTHER" id="PTHR24055">
    <property type="entry name" value="MITOGEN-ACTIVATED PROTEIN KINASE"/>
    <property type="match status" value="1"/>
</dbReference>
<evidence type="ECO:0000256" key="7">
    <source>
        <dbReference type="ARBA" id="ARBA00022777"/>
    </source>
</evidence>
<evidence type="ECO:0000256" key="11">
    <source>
        <dbReference type="PROSITE-ProRule" id="PRU10141"/>
    </source>
</evidence>
<evidence type="ECO:0000256" key="1">
    <source>
        <dbReference type="ARBA" id="ARBA00008832"/>
    </source>
</evidence>
<dbReference type="PROSITE" id="PS01351">
    <property type="entry name" value="MAPK"/>
    <property type="match status" value="1"/>
</dbReference>
<dbReference type="InterPro" id="IPR000719">
    <property type="entry name" value="Prot_kinase_dom"/>
</dbReference>
<dbReference type="InterPro" id="IPR003527">
    <property type="entry name" value="MAP_kinase_CS"/>
</dbReference>
<dbReference type="SMART" id="SM00220">
    <property type="entry name" value="S_TKc"/>
    <property type="match status" value="1"/>
</dbReference>
<proteinExistence type="inferred from homology"/>
<dbReference type="Gene3D" id="3.30.200.20">
    <property type="entry name" value="Phosphorylase Kinase, domain 1"/>
    <property type="match status" value="1"/>
</dbReference>
<dbReference type="InterPro" id="IPR050117">
    <property type="entry name" value="MAPK"/>
</dbReference>
<dbReference type="GO" id="GO:0005524">
    <property type="term" value="F:ATP binding"/>
    <property type="evidence" value="ECO:0007669"/>
    <property type="project" value="UniProtKB-UniRule"/>
</dbReference>
<evidence type="ECO:0000313" key="15">
    <source>
        <dbReference type="Proteomes" id="UP000235145"/>
    </source>
</evidence>
<dbReference type="InterPro" id="IPR017441">
    <property type="entry name" value="Protein_kinase_ATP_BS"/>
</dbReference>
<keyword evidence="15" id="KW-1185">Reference proteome</keyword>
<feature type="domain" description="Protein kinase" evidence="13">
    <location>
        <begin position="113"/>
        <end position="409"/>
    </location>
</feature>
<dbReference type="Pfam" id="PF00069">
    <property type="entry name" value="Pkinase"/>
    <property type="match status" value="1"/>
</dbReference>
<dbReference type="GO" id="GO:0005634">
    <property type="term" value="C:nucleus"/>
    <property type="evidence" value="ECO:0000318"/>
    <property type="project" value="GO_Central"/>
</dbReference>